<keyword evidence="6" id="KW-0285">Flavoprotein</keyword>
<evidence type="ECO:0000256" key="14">
    <source>
        <dbReference type="ARBA" id="ARBA00023136"/>
    </source>
</evidence>
<keyword evidence="9" id="KW-0274">FAD</keyword>
<evidence type="ECO:0000256" key="17">
    <source>
        <dbReference type="ARBA" id="ARBA00048815"/>
    </source>
</evidence>
<evidence type="ECO:0000256" key="4">
    <source>
        <dbReference type="ARBA" id="ARBA00004406"/>
    </source>
</evidence>
<keyword evidence="12" id="KW-0520">NAD</keyword>
<protein>
    <recommendedName>
        <fullName evidence="16">All-trans-retinol 13,14-reductase</fullName>
        <ecNumber evidence="15">1.3.99.23</ecNumber>
    </recommendedName>
</protein>
<keyword evidence="11" id="KW-0560">Oxidoreductase</keyword>
<comment type="similarity">
    <text evidence="5">Belongs to the carotenoid/retinoid oxidoreductase family. CrtISO subfamily.</text>
</comment>
<dbReference type="InterPro" id="IPR036188">
    <property type="entry name" value="FAD/NAD-bd_sf"/>
</dbReference>
<reference evidence="18" key="3">
    <citation type="submission" date="2025-09" db="UniProtKB">
        <authorList>
            <consortium name="Ensembl"/>
        </authorList>
    </citation>
    <scope>IDENTIFICATION</scope>
</reference>
<evidence type="ECO:0000256" key="2">
    <source>
        <dbReference type="ARBA" id="ARBA00001937"/>
    </source>
</evidence>
<dbReference type="AlphaFoldDB" id="A0A673U7V0"/>
<dbReference type="PANTHER" id="PTHR46091">
    <property type="entry name" value="BLR7054 PROTEIN"/>
    <property type="match status" value="1"/>
</dbReference>
<evidence type="ECO:0000256" key="9">
    <source>
        <dbReference type="ARBA" id="ARBA00022827"/>
    </source>
</evidence>
<keyword evidence="13" id="KW-0443">Lipid metabolism</keyword>
<evidence type="ECO:0000256" key="5">
    <source>
        <dbReference type="ARBA" id="ARBA00005855"/>
    </source>
</evidence>
<dbReference type="EC" id="1.3.99.23" evidence="15"/>
<evidence type="ECO:0000256" key="12">
    <source>
        <dbReference type="ARBA" id="ARBA00023027"/>
    </source>
</evidence>
<comment type="cofactor">
    <cofactor evidence="2">
        <name>NADP(+)</name>
        <dbReference type="ChEBI" id="CHEBI:58349"/>
    </cofactor>
</comment>
<proteinExistence type="inferred from homology"/>
<evidence type="ECO:0000256" key="1">
    <source>
        <dbReference type="ARBA" id="ARBA00001911"/>
    </source>
</evidence>
<evidence type="ECO:0000256" key="7">
    <source>
        <dbReference type="ARBA" id="ARBA00022729"/>
    </source>
</evidence>
<evidence type="ECO:0000256" key="3">
    <source>
        <dbReference type="ARBA" id="ARBA00001974"/>
    </source>
</evidence>
<evidence type="ECO:0000256" key="11">
    <source>
        <dbReference type="ARBA" id="ARBA00023002"/>
    </source>
</evidence>
<dbReference type="PANTHER" id="PTHR46091:SF1">
    <property type="entry name" value="ALL-TRANS-RETINOL 13,14-REDUCTASE"/>
    <property type="match status" value="1"/>
</dbReference>
<dbReference type="GO" id="GO:0051786">
    <property type="term" value="F:all-trans-retinol 13,14-reductase activity"/>
    <property type="evidence" value="ECO:0007669"/>
    <property type="project" value="UniProtKB-EC"/>
</dbReference>
<keyword evidence="8" id="KW-0256">Endoplasmic reticulum</keyword>
<dbReference type="Gene3D" id="3.50.50.60">
    <property type="entry name" value="FAD/NAD(P)-binding domain"/>
    <property type="match status" value="1"/>
</dbReference>
<reference evidence="18" key="2">
    <citation type="submission" date="2025-08" db="UniProtKB">
        <authorList>
            <consortium name="Ensembl"/>
        </authorList>
    </citation>
    <scope>IDENTIFICATION</scope>
</reference>
<evidence type="ECO:0000313" key="19">
    <source>
        <dbReference type="Proteomes" id="UP000472268"/>
    </source>
</evidence>
<dbReference type="InterPro" id="IPR052206">
    <property type="entry name" value="Retinol_saturase"/>
</dbReference>
<organism evidence="18 19">
    <name type="scientific">Suricata suricatta</name>
    <name type="common">Meerkat</name>
    <dbReference type="NCBI Taxonomy" id="37032"/>
    <lineage>
        <taxon>Eukaryota</taxon>
        <taxon>Metazoa</taxon>
        <taxon>Chordata</taxon>
        <taxon>Craniata</taxon>
        <taxon>Vertebrata</taxon>
        <taxon>Euteleostomi</taxon>
        <taxon>Mammalia</taxon>
        <taxon>Eutheria</taxon>
        <taxon>Laurasiatheria</taxon>
        <taxon>Carnivora</taxon>
        <taxon>Feliformia</taxon>
        <taxon>Herpestidae</taxon>
        <taxon>Suricata</taxon>
    </lineage>
</organism>
<evidence type="ECO:0000256" key="8">
    <source>
        <dbReference type="ARBA" id="ARBA00022824"/>
    </source>
</evidence>
<keyword evidence="14" id="KW-0472">Membrane</keyword>
<comment type="subcellular location">
    <subcellularLocation>
        <location evidence="4">Endoplasmic reticulum membrane</location>
        <topology evidence="4">Peripheral membrane protein</topology>
    </subcellularLocation>
</comment>
<dbReference type="Proteomes" id="UP000472268">
    <property type="component" value="Chromosome 4"/>
</dbReference>
<comment type="cofactor">
    <cofactor evidence="1">
        <name>NAD(+)</name>
        <dbReference type="ChEBI" id="CHEBI:57540"/>
    </cofactor>
</comment>
<dbReference type="GO" id="GO:0005789">
    <property type="term" value="C:endoplasmic reticulum membrane"/>
    <property type="evidence" value="ECO:0007669"/>
    <property type="project" value="UniProtKB-SubCell"/>
</dbReference>
<dbReference type="SUPFAM" id="SSF51905">
    <property type="entry name" value="FAD/NAD(P)-binding domain"/>
    <property type="match status" value="1"/>
</dbReference>
<evidence type="ECO:0000256" key="16">
    <source>
        <dbReference type="ARBA" id="ARBA00041141"/>
    </source>
</evidence>
<evidence type="ECO:0000256" key="13">
    <source>
        <dbReference type="ARBA" id="ARBA00023098"/>
    </source>
</evidence>
<reference evidence="18 19" key="1">
    <citation type="submission" date="2019-05" db="EMBL/GenBank/DDBJ databases">
        <title>A Chromosome-scale Meerkat (S. suricatta) Genome Assembly.</title>
        <authorList>
            <person name="Dudchenko O."/>
            <person name="Lieberman Aiden E."/>
            <person name="Tung J."/>
            <person name="Barreiro L.B."/>
            <person name="Clutton-Brock T.H."/>
        </authorList>
    </citation>
    <scope>NUCLEOTIDE SEQUENCE [LARGE SCALE GENOMIC DNA]</scope>
</reference>
<name>A0A673U7V0_SURSU</name>
<keyword evidence="7" id="KW-0732">Signal</keyword>
<evidence type="ECO:0000313" key="18">
    <source>
        <dbReference type="Ensembl" id="ENSSSUP00005021563.1"/>
    </source>
</evidence>
<accession>A0A673U7V0</accession>
<sequence length="230" mass="24956">MHALVTNHYMKGAFYPRGGGGELAFHTIPVIQRAGGAVLTGAAVQSVILDSAGKACGVTVKKGQELVNIYCPIVISNAGLFNTYKHLLPENARYLPGWRTMSRCPQKRLRRTSLSSSLLPHQPRIPLGRTGSQVESAVGGSPLTHRFYLGSPRGACYGATRDLERLHPHVIASLRAQSPIPNLYLTGQDVFICGLVGTLQAALLCSSTILRRNLYLDLKKLSSRIQAQKN</sequence>
<evidence type="ECO:0000256" key="15">
    <source>
        <dbReference type="ARBA" id="ARBA00038979"/>
    </source>
</evidence>
<comment type="cofactor">
    <cofactor evidence="3">
        <name>FAD</name>
        <dbReference type="ChEBI" id="CHEBI:57692"/>
    </cofactor>
</comment>
<evidence type="ECO:0000256" key="6">
    <source>
        <dbReference type="ARBA" id="ARBA00022630"/>
    </source>
</evidence>
<evidence type="ECO:0000256" key="10">
    <source>
        <dbReference type="ARBA" id="ARBA00022857"/>
    </source>
</evidence>
<comment type="catalytic activity">
    <reaction evidence="17">
        <text>all-trans-13,14-dihydroretinol + A = all-trans-retinol + AH2</text>
        <dbReference type="Rhea" id="RHEA:19193"/>
        <dbReference type="ChEBI" id="CHEBI:13193"/>
        <dbReference type="ChEBI" id="CHEBI:17336"/>
        <dbReference type="ChEBI" id="CHEBI:17499"/>
        <dbReference type="ChEBI" id="CHEBI:52075"/>
        <dbReference type="EC" id="1.3.99.23"/>
    </reaction>
</comment>
<dbReference type="Ensembl" id="ENSSSUT00005024666.1">
    <property type="protein sequence ID" value="ENSSSUP00005021563.1"/>
    <property type="gene ID" value="ENSSSUG00005014028.1"/>
</dbReference>
<keyword evidence="10" id="KW-0521">NADP</keyword>
<keyword evidence="19" id="KW-1185">Reference proteome</keyword>